<evidence type="ECO:0000256" key="1">
    <source>
        <dbReference type="SAM" id="Coils"/>
    </source>
</evidence>
<sequence length="387" mass="42472">GCGLDPARQPIIEQLATRRRQLSDAKPLGKRLDGALAAFERAKASEAAALEVAQLESDVAELQQQVAAARAKETPKPVAINLGEQLQATIKQLEEYGTVSPEGLAEAKKVCEETFAKFQATLDMAARAAAQEAGAPARPRFNHKAPPVEPVPMAPLGRHAGKQPAKYYISDYGNPAKKPKQQARAYAAVSGICMRSKITMLDELTEGRHYTMVSAAADAHGTLGVQLWVKRSLPIVALQAESPRLLHAVVGKRGCEVGCLVEHALHSMTAEPDRLQWWADLDRLVGKIFSRIDYALSTAELAHWRRLCEPLPDVFLTLNAKQDRGLVAMETLACYGTPMSPPPTTFKVNKYNLDDPVQREPLQQCMWQFPCVGEHVHIDDHLELLCI</sequence>
<gene>
    <name evidence="2" type="ORF">PCOR1329_LOCUS59481</name>
</gene>
<proteinExistence type="predicted"/>
<comment type="caution">
    <text evidence="2">The sequence shown here is derived from an EMBL/GenBank/DDBJ whole genome shotgun (WGS) entry which is preliminary data.</text>
</comment>
<reference evidence="2" key="1">
    <citation type="submission" date="2023-10" db="EMBL/GenBank/DDBJ databases">
        <authorList>
            <person name="Chen Y."/>
            <person name="Shah S."/>
            <person name="Dougan E. K."/>
            <person name="Thang M."/>
            <person name="Chan C."/>
        </authorList>
    </citation>
    <scope>NUCLEOTIDE SEQUENCE [LARGE SCALE GENOMIC DNA]</scope>
</reference>
<evidence type="ECO:0000313" key="3">
    <source>
        <dbReference type="Proteomes" id="UP001189429"/>
    </source>
</evidence>
<name>A0ABN9VQW1_9DINO</name>
<keyword evidence="3" id="KW-1185">Reference proteome</keyword>
<protein>
    <submittedName>
        <fullName evidence="2">Uncharacterized protein</fullName>
    </submittedName>
</protein>
<dbReference type="EMBL" id="CAUYUJ010017416">
    <property type="protein sequence ID" value="CAK0874646.1"/>
    <property type="molecule type" value="Genomic_DNA"/>
</dbReference>
<dbReference type="Proteomes" id="UP001189429">
    <property type="component" value="Unassembled WGS sequence"/>
</dbReference>
<feature type="non-terminal residue" evidence="2">
    <location>
        <position position="387"/>
    </location>
</feature>
<feature type="coiled-coil region" evidence="1">
    <location>
        <begin position="45"/>
        <end position="72"/>
    </location>
</feature>
<evidence type="ECO:0000313" key="2">
    <source>
        <dbReference type="EMBL" id="CAK0874646.1"/>
    </source>
</evidence>
<organism evidence="2 3">
    <name type="scientific">Prorocentrum cordatum</name>
    <dbReference type="NCBI Taxonomy" id="2364126"/>
    <lineage>
        <taxon>Eukaryota</taxon>
        <taxon>Sar</taxon>
        <taxon>Alveolata</taxon>
        <taxon>Dinophyceae</taxon>
        <taxon>Prorocentrales</taxon>
        <taxon>Prorocentraceae</taxon>
        <taxon>Prorocentrum</taxon>
    </lineage>
</organism>
<keyword evidence="1" id="KW-0175">Coiled coil</keyword>
<feature type="non-terminal residue" evidence="2">
    <location>
        <position position="1"/>
    </location>
</feature>
<accession>A0ABN9VQW1</accession>